<dbReference type="InterPro" id="IPR000182">
    <property type="entry name" value="GNAT_dom"/>
</dbReference>
<proteinExistence type="predicted"/>
<dbReference type="PATRIC" id="fig|199.248.peg.1745"/>
<sequence>MGIDKQLLSHSLNKARELNLKNIIALIFSENKATLRLFLKFGFEKWSELPGIFLMDNEYKNVIILGLNFKSQALSK</sequence>
<dbReference type="InterPro" id="IPR016181">
    <property type="entry name" value="Acyl_CoA_acyltransferase"/>
</dbReference>
<evidence type="ECO:0000313" key="3">
    <source>
        <dbReference type="Proteomes" id="UP000066049"/>
    </source>
</evidence>
<dbReference type="PROSITE" id="PS51186">
    <property type="entry name" value="GNAT"/>
    <property type="match status" value="1"/>
</dbReference>
<accession>A0A0M5MKR9</accession>
<dbReference type="KEGG" id="ccoc:CCON33237_1694"/>
<dbReference type="Gene3D" id="3.40.630.30">
    <property type="match status" value="1"/>
</dbReference>
<evidence type="ECO:0000313" key="2">
    <source>
        <dbReference type="EMBL" id="ALF48337.1"/>
    </source>
</evidence>
<dbReference type="GO" id="GO:0016747">
    <property type="term" value="F:acyltransferase activity, transferring groups other than amino-acyl groups"/>
    <property type="evidence" value="ECO:0007669"/>
    <property type="project" value="InterPro"/>
</dbReference>
<dbReference type="AlphaFoldDB" id="A0A0M5MKR9"/>
<reference evidence="3" key="1">
    <citation type="submission" date="2015-08" db="EMBL/GenBank/DDBJ databases">
        <title>Comparative genomics of the Campylobacter concisus group.</title>
        <authorList>
            <person name="Miller W.G."/>
            <person name="Yee E."/>
            <person name="Chapman M.H."/>
            <person name="Huynh S."/>
            <person name="Bono J.L."/>
            <person name="On S.L.W."/>
            <person name="St Leger J."/>
            <person name="Foster G."/>
            <person name="Parker C.T."/>
        </authorList>
    </citation>
    <scope>NUCLEOTIDE SEQUENCE [LARGE SCALE GENOMIC DNA]</scope>
    <source>
        <strain evidence="3">ATCC 33237</strain>
    </source>
</reference>
<dbReference type="SUPFAM" id="SSF55729">
    <property type="entry name" value="Acyl-CoA N-acyltransferases (Nat)"/>
    <property type="match status" value="1"/>
</dbReference>
<gene>
    <name evidence="2" type="ORF">CCON33237_1694</name>
</gene>
<dbReference type="EMBL" id="CP012541">
    <property type="protein sequence ID" value="ALF48337.1"/>
    <property type="molecule type" value="Genomic_DNA"/>
</dbReference>
<evidence type="ECO:0000259" key="1">
    <source>
        <dbReference type="PROSITE" id="PS51186"/>
    </source>
</evidence>
<dbReference type="Proteomes" id="UP000066049">
    <property type="component" value="Chromosome"/>
</dbReference>
<organism evidence="2 3">
    <name type="scientific">Campylobacter concisus</name>
    <dbReference type="NCBI Taxonomy" id="199"/>
    <lineage>
        <taxon>Bacteria</taxon>
        <taxon>Pseudomonadati</taxon>
        <taxon>Campylobacterota</taxon>
        <taxon>Epsilonproteobacteria</taxon>
        <taxon>Campylobacterales</taxon>
        <taxon>Campylobacteraceae</taxon>
        <taxon>Campylobacter</taxon>
    </lineage>
</organism>
<keyword evidence="2" id="KW-0808">Transferase</keyword>
<feature type="domain" description="N-acetyltransferase" evidence="1">
    <location>
        <begin position="1"/>
        <end position="70"/>
    </location>
</feature>
<name>A0A0M5MKR9_9BACT</name>
<protein>
    <submittedName>
        <fullName evidence="2">Acetyltransferase</fullName>
    </submittedName>
</protein>